<keyword evidence="1" id="KW-0732">Signal</keyword>
<organism evidence="2 3">
    <name type="scientific">Afipia felis</name>
    <name type="common">Cat scratch disease bacillus</name>
    <dbReference type="NCBI Taxonomy" id="1035"/>
    <lineage>
        <taxon>Bacteria</taxon>
        <taxon>Pseudomonadati</taxon>
        <taxon>Pseudomonadota</taxon>
        <taxon>Alphaproteobacteria</taxon>
        <taxon>Hyphomicrobiales</taxon>
        <taxon>Nitrobacteraceae</taxon>
        <taxon>Afipia</taxon>
    </lineage>
</organism>
<dbReference type="Proteomes" id="UP000035762">
    <property type="component" value="Unassembled WGS sequence"/>
</dbReference>
<evidence type="ECO:0000256" key="1">
    <source>
        <dbReference type="SAM" id="SignalP"/>
    </source>
</evidence>
<feature type="chain" id="PRO_5001859899" description="Poly(3-hydroxybutyrate) depolymerase" evidence="1">
    <location>
        <begin position="30"/>
        <end position="312"/>
    </location>
</feature>
<reference evidence="2 3" key="1">
    <citation type="journal article" date="2014" name="Genome Announc.">
        <title>Genome Sequence of Afipia felis Strain 76713, Isolated in Hospital Water Using an Amoeba Co-Culture Procedure.</title>
        <authorList>
            <person name="Benamar S."/>
            <person name="La Scola B."/>
            <person name="Croce O."/>
        </authorList>
    </citation>
    <scope>NUCLEOTIDE SEQUENCE [LARGE SCALE GENOMIC DNA]</scope>
    <source>
        <strain evidence="2 3">76713</strain>
    </source>
</reference>
<dbReference type="EMBL" id="CCAZ020000002">
    <property type="protein sequence ID" value="CEG10005.1"/>
    <property type="molecule type" value="Genomic_DNA"/>
</dbReference>
<feature type="signal peptide" evidence="1">
    <location>
        <begin position="1"/>
        <end position="29"/>
    </location>
</feature>
<keyword evidence="3" id="KW-1185">Reference proteome</keyword>
<comment type="caution">
    <text evidence="2">The sequence shown here is derived from an EMBL/GenBank/DDBJ whole genome shotgun (WGS) entry which is preliminary data.</text>
</comment>
<evidence type="ECO:0000313" key="2">
    <source>
        <dbReference type="EMBL" id="CEG10005.1"/>
    </source>
</evidence>
<dbReference type="RefSeq" id="WP_048757719.1">
    <property type="nucleotide sequence ID" value="NZ_CCAZ020000002.1"/>
</dbReference>
<dbReference type="PROSITE" id="PS51257">
    <property type="entry name" value="PROKAR_LIPOPROTEIN"/>
    <property type="match status" value="1"/>
</dbReference>
<name>A0A090MRJ6_AFIFE</name>
<dbReference type="InterPro" id="IPR029058">
    <property type="entry name" value="AB_hydrolase_fold"/>
</dbReference>
<dbReference type="Gene3D" id="3.40.50.1820">
    <property type="entry name" value="alpha/beta hydrolase"/>
    <property type="match status" value="1"/>
</dbReference>
<dbReference type="SUPFAM" id="SSF53474">
    <property type="entry name" value="alpha/beta-Hydrolases"/>
    <property type="match status" value="1"/>
</dbReference>
<dbReference type="OrthoDB" id="332706at2"/>
<protein>
    <recommendedName>
        <fullName evidence="4">Poly(3-hydroxybutyrate) depolymerase</fullName>
    </recommendedName>
</protein>
<evidence type="ECO:0008006" key="4">
    <source>
        <dbReference type="Google" id="ProtNLM"/>
    </source>
</evidence>
<proteinExistence type="predicted"/>
<evidence type="ECO:0000313" key="3">
    <source>
        <dbReference type="Proteomes" id="UP000035762"/>
    </source>
</evidence>
<accession>A0A090MRJ6</accession>
<dbReference type="AlphaFoldDB" id="A0A090MRJ6"/>
<gene>
    <name evidence="2" type="ORF">BN961_03439</name>
</gene>
<sequence length="312" mass="34207">MSKTKKLVSAACVAVLASCIGGMVQVRSAAAQTNDAFAQENKTIPVGEGEFRLVVKRGPVNVFTYRPKSFTPNSPIWVVIHGQKRDVAEHSAFDYYDTWAPLAEKAGALLLVPEFVEQSWPTSWQFQFGNVMTKSLKPVPWEDSGFAVVEMAFKRAVAMTGSHRQRFSIFGHGGGAQWVQRYVLHSGGRYIARAVAANPGWYMLPDDEFKYPYGIQGTSITPATLRGAFATDFVLLLGQADVQTGGIIRNNRETSAQGTTRFARGHFYFNRAAADAKRIGAKFAWHLREVPGAGHDDADMAPAAAAAMMVRR</sequence>
<dbReference type="STRING" id="1035.BN961_03439"/>